<reference evidence="3 4" key="1">
    <citation type="submission" date="2018-06" db="EMBL/GenBank/DDBJ databases">
        <title>Genomic Encyclopedia of Type Strains, Phase IV (KMG-IV): sequencing the most valuable type-strain genomes for metagenomic binning, comparative biology and taxonomic classification.</title>
        <authorList>
            <person name="Goeker M."/>
        </authorList>
    </citation>
    <scope>NUCLEOTIDE SEQUENCE [LARGE SCALE GENOMIC DNA]</scope>
    <source>
        <strain evidence="3 4">DSM 24032</strain>
    </source>
</reference>
<feature type="region of interest" description="Disordered" evidence="1">
    <location>
        <begin position="375"/>
        <end position="401"/>
    </location>
</feature>
<dbReference type="RefSeq" id="WP_113952760.1">
    <property type="nucleotide sequence ID" value="NZ_QNRT01000001.1"/>
</dbReference>
<dbReference type="Pfam" id="PF13401">
    <property type="entry name" value="AAA_22"/>
    <property type="match status" value="1"/>
</dbReference>
<dbReference type="GO" id="GO:0016887">
    <property type="term" value="F:ATP hydrolysis activity"/>
    <property type="evidence" value="ECO:0007669"/>
    <property type="project" value="InterPro"/>
</dbReference>
<dbReference type="InterPro" id="IPR049945">
    <property type="entry name" value="AAA_22"/>
</dbReference>
<dbReference type="PANTHER" id="PTHR35894:SF1">
    <property type="entry name" value="PHOSPHORIBULOKINASE _ URIDINE KINASE FAMILY"/>
    <property type="match status" value="1"/>
</dbReference>
<dbReference type="InterPro" id="IPR052026">
    <property type="entry name" value="ExeA_AAA_ATPase_DNA-bind"/>
</dbReference>
<dbReference type="InterPro" id="IPR027417">
    <property type="entry name" value="P-loop_NTPase"/>
</dbReference>
<gene>
    <name evidence="3" type="ORF">DFR28_101550</name>
</gene>
<evidence type="ECO:0000313" key="3">
    <source>
        <dbReference type="EMBL" id="RBP53165.1"/>
    </source>
</evidence>
<dbReference type="EMBL" id="QNRT01000001">
    <property type="protein sequence ID" value="RBP53165.1"/>
    <property type="molecule type" value="Genomic_DNA"/>
</dbReference>
<feature type="domain" description="AAA+ ATPase" evidence="2">
    <location>
        <begin position="42"/>
        <end position="196"/>
    </location>
</feature>
<dbReference type="Gene3D" id="3.90.70.10">
    <property type="entry name" value="Cysteine proteinases"/>
    <property type="match status" value="1"/>
</dbReference>
<name>A0A395JRH3_9GAMM</name>
<dbReference type="PANTHER" id="PTHR35894">
    <property type="entry name" value="GENERAL SECRETION PATHWAY PROTEIN A-RELATED"/>
    <property type="match status" value="1"/>
</dbReference>
<evidence type="ECO:0000313" key="4">
    <source>
        <dbReference type="Proteomes" id="UP000253083"/>
    </source>
</evidence>
<proteinExistence type="predicted"/>
<organism evidence="3 4">
    <name type="scientific">Arenicella xantha</name>
    <dbReference type="NCBI Taxonomy" id="644221"/>
    <lineage>
        <taxon>Bacteria</taxon>
        <taxon>Pseudomonadati</taxon>
        <taxon>Pseudomonadota</taxon>
        <taxon>Gammaproteobacteria</taxon>
        <taxon>Arenicellales</taxon>
        <taxon>Arenicellaceae</taxon>
        <taxon>Arenicella</taxon>
    </lineage>
</organism>
<comment type="caution">
    <text evidence="3">The sequence shown here is derived from an EMBL/GenBank/DDBJ whole genome shotgun (WGS) entry which is preliminary data.</text>
</comment>
<dbReference type="CDD" id="cd00009">
    <property type="entry name" value="AAA"/>
    <property type="match status" value="1"/>
</dbReference>
<evidence type="ECO:0000256" key="1">
    <source>
        <dbReference type="SAM" id="MobiDB-lite"/>
    </source>
</evidence>
<evidence type="ECO:0000259" key="2">
    <source>
        <dbReference type="SMART" id="SM00382"/>
    </source>
</evidence>
<accession>A0A395JRH3</accession>
<dbReference type="SUPFAM" id="SSF52540">
    <property type="entry name" value="P-loop containing nucleoside triphosphate hydrolases"/>
    <property type="match status" value="1"/>
</dbReference>
<dbReference type="InterPro" id="IPR003593">
    <property type="entry name" value="AAA+_ATPase"/>
</dbReference>
<sequence length="623" mass="68272">MYLTYFGLTERPFSIAPDPHYLYMSNRHKEAMAHLTYGLSQGGCFIVLTGEVGTGKTTLCRNLLTDLPENVDVALILNANINEQELLQTICDELKIDYQESATQKRLLDQINAHLLATFADNRHTVLIIDEAQLLSRNVLEQIRLLTNLETTKSKLLQIILIGQPELNQVLTRNDLRQLAQRVTARYHLGSLDRAEIGDYVNFRLAVASCKQPLFSRQALNKLYSLSGGIPRKINVLADHALLAAYAKTQAMVDSKCVKAAAKEVFLDSDSVGSAVTGHLNANRWWGLAVAVVLLNVLLWWYFAPSNQDVNESAGQAVSGLPAVSESSELVDGKQSTAASSSVSTEVANQPALTTIIKSDQIAPGSVQIADEFLDSPSDADSQDDPLIGQASNPPINNLLPAAPRRPSYDIDSEFGAVLDTSADVTGRILALRSLALAWDVDLPEQLIKSPCEELKQVGVACVSANSWSQLLRLNRPAVLVLEQRGQLHRIIVFDMEDDVARVLVGENVHSVEVSELAARWARDATVLWRPGPVGSRLFQQGDESQQMPVLRAHLNQALSVASMPLLSDVGSTKFDLDLAQKVFALQSRFGIVADSKVGDETYTLMNELIAPETTPVLRPRAW</sequence>
<protein>
    <submittedName>
        <fullName evidence="3">General secretion pathway protein A</fullName>
    </submittedName>
</protein>
<dbReference type="OrthoDB" id="9780149at2"/>
<dbReference type="SMART" id="SM00382">
    <property type="entry name" value="AAA"/>
    <property type="match status" value="1"/>
</dbReference>
<dbReference type="AlphaFoldDB" id="A0A395JRH3"/>
<dbReference type="Gene3D" id="3.40.50.300">
    <property type="entry name" value="P-loop containing nucleotide triphosphate hydrolases"/>
    <property type="match status" value="1"/>
</dbReference>
<keyword evidence="4" id="KW-1185">Reference proteome</keyword>
<dbReference type="Proteomes" id="UP000253083">
    <property type="component" value="Unassembled WGS sequence"/>
</dbReference>
<dbReference type="InParanoid" id="A0A395JRH3"/>